<comment type="similarity">
    <text evidence="1 13">Belongs to the RuvC family.</text>
</comment>
<comment type="subunit">
    <text evidence="13">Homodimer which binds Holliday junction (HJ) DNA. The HJ becomes 2-fold symmetrical on binding to RuvC with unstacked arms; it has a different conformation from HJ DNA in complex with RuvA. In the full resolvosome a probable DNA-RuvA(4)-RuvB(12)-RuvC(2) complex forms which resolves the HJ.</text>
</comment>
<dbReference type="Pfam" id="PF02075">
    <property type="entry name" value="RuvC"/>
    <property type="match status" value="1"/>
</dbReference>
<protein>
    <recommendedName>
        <fullName evidence="13 14">Crossover junction endodeoxyribonuclease RuvC</fullName>
        <ecNumber evidence="13 14">3.1.21.10</ecNumber>
    </recommendedName>
    <alternativeName>
        <fullName evidence="13">Holliday junction nuclease RuvC</fullName>
    </alternativeName>
    <alternativeName>
        <fullName evidence="13">Holliday junction resolvase RuvC</fullName>
    </alternativeName>
</protein>
<evidence type="ECO:0000256" key="9">
    <source>
        <dbReference type="ARBA" id="ARBA00023125"/>
    </source>
</evidence>
<keyword evidence="11 13" id="KW-0234">DNA repair</keyword>
<dbReference type="PANTHER" id="PTHR30194:SF3">
    <property type="entry name" value="CROSSOVER JUNCTION ENDODEOXYRIBONUCLEASE RUVC"/>
    <property type="match status" value="1"/>
</dbReference>
<feature type="active site" evidence="13">
    <location>
        <position position="7"/>
    </location>
</feature>
<dbReference type="GO" id="GO:0006281">
    <property type="term" value="P:DNA repair"/>
    <property type="evidence" value="ECO:0007669"/>
    <property type="project" value="UniProtKB-UniRule"/>
</dbReference>
<feature type="binding site" evidence="13">
    <location>
        <position position="7"/>
    </location>
    <ligand>
        <name>Mg(2+)</name>
        <dbReference type="ChEBI" id="CHEBI:18420"/>
        <label>1</label>
    </ligand>
</feature>
<dbReference type="Gene3D" id="3.30.420.10">
    <property type="entry name" value="Ribonuclease H-like superfamily/Ribonuclease H"/>
    <property type="match status" value="1"/>
</dbReference>
<evidence type="ECO:0000256" key="2">
    <source>
        <dbReference type="ARBA" id="ARBA00022490"/>
    </source>
</evidence>
<evidence type="ECO:0000256" key="6">
    <source>
        <dbReference type="ARBA" id="ARBA00022763"/>
    </source>
</evidence>
<keyword evidence="3 13" id="KW-0540">Nuclease</keyword>
<organism evidence="15 16">
    <name type="scientific">Rubrimonas cliftonensis</name>
    <dbReference type="NCBI Taxonomy" id="89524"/>
    <lineage>
        <taxon>Bacteria</taxon>
        <taxon>Pseudomonadati</taxon>
        <taxon>Pseudomonadota</taxon>
        <taxon>Alphaproteobacteria</taxon>
        <taxon>Rhodobacterales</taxon>
        <taxon>Paracoccaceae</taxon>
        <taxon>Rubrimonas</taxon>
    </lineage>
</organism>
<dbReference type="GO" id="GO:0000287">
    <property type="term" value="F:magnesium ion binding"/>
    <property type="evidence" value="ECO:0007669"/>
    <property type="project" value="UniProtKB-UniRule"/>
</dbReference>
<gene>
    <name evidence="13" type="primary">ruvC</name>
    <name evidence="15" type="ORF">SAMN05444370_103344</name>
</gene>
<dbReference type="EMBL" id="FNQM01000003">
    <property type="protein sequence ID" value="SEA17596.1"/>
    <property type="molecule type" value="Genomic_DNA"/>
</dbReference>
<comment type="cofactor">
    <cofactor evidence="13">
        <name>Mg(2+)</name>
        <dbReference type="ChEBI" id="CHEBI:18420"/>
    </cofactor>
    <text evidence="13">Binds 2 Mg(2+) ion per subunit.</text>
</comment>
<proteinExistence type="inferred from homology"/>
<accession>A0A1H3Z1N4</accession>
<reference evidence="15 16" key="1">
    <citation type="submission" date="2016-10" db="EMBL/GenBank/DDBJ databases">
        <authorList>
            <person name="de Groot N.N."/>
        </authorList>
    </citation>
    <scope>NUCLEOTIDE SEQUENCE [LARGE SCALE GENOMIC DNA]</scope>
    <source>
        <strain evidence="15 16">DSM 15345</strain>
    </source>
</reference>
<dbReference type="STRING" id="89524.SAMN05444370_103344"/>
<evidence type="ECO:0000256" key="3">
    <source>
        <dbReference type="ARBA" id="ARBA00022722"/>
    </source>
</evidence>
<dbReference type="InterPro" id="IPR036397">
    <property type="entry name" value="RNaseH_sf"/>
</dbReference>
<dbReference type="PRINTS" id="PR00696">
    <property type="entry name" value="RSOLVASERUVC"/>
</dbReference>
<evidence type="ECO:0000256" key="13">
    <source>
        <dbReference type="HAMAP-Rule" id="MF_00034"/>
    </source>
</evidence>
<keyword evidence="9 13" id="KW-0238">DNA-binding</keyword>
<dbReference type="FunFam" id="3.30.420.10:FF:000002">
    <property type="entry name" value="Crossover junction endodeoxyribonuclease RuvC"/>
    <property type="match status" value="1"/>
</dbReference>
<sequence length="167" mass="17026">MRIIGVDPGLRRAGWGVIDVAGGRLRHVANGVCESGAGDLAVRLARLHEGLAAAVAAHAPDAGAIERTFVNADPAGALLLGQARGVALLVLAQAGLPVSEYAPNEIKKAVTGVGRADKAQMAMMVARLLPGARAEAHDAWDALAIAVTCAHRAPGDRLAARLAEAAR</sequence>
<dbReference type="InterPro" id="IPR012337">
    <property type="entry name" value="RNaseH-like_sf"/>
</dbReference>
<dbReference type="RefSeq" id="WP_093250929.1">
    <property type="nucleotide sequence ID" value="NZ_FNQM01000003.1"/>
</dbReference>
<dbReference type="Proteomes" id="UP000198703">
    <property type="component" value="Unassembled WGS sequence"/>
</dbReference>
<dbReference type="CDD" id="cd16962">
    <property type="entry name" value="RuvC"/>
    <property type="match status" value="1"/>
</dbReference>
<keyword evidence="7 13" id="KW-0378">Hydrolase</keyword>
<dbReference type="OrthoDB" id="9805499at2"/>
<keyword evidence="4 13" id="KW-0479">Metal-binding</keyword>
<evidence type="ECO:0000313" key="15">
    <source>
        <dbReference type="EMBL" id="SEA17596.1"/>
    </source>
</evidence>
<dbReference type="PANTHER" id="PTHR30194">
    <property type="entry name" value="CROSSOVER JUNCTION ENDODEOXYRIBONUCLEASE RUVC"/>
    <property type="match status" value="1"/>
</dbReference>
<dbReference type="HAMAP" id="MF_00034">
    <property type="entry name" value="RuvC"/>
    <property type="match status" value="1"/>
</dbReference>
<comment type="catalytic activity">
    <reaction evidence="12 13">
        <text>Endonucleolytic cleavage at a junction such as a reciprocal single-stranded crossover between two homologous DNA duplexes (Holliday junction).</text>
        <dbReference type="EC" id="3.1.21.10"/>
    </reaction>
</comment>
<keyword evidence="8 13" id="KW-0460">Magnesium</keyword>
<dbReference type="GO" id="GO:0009432">
    <property type="term" value="P:SOS response"/>
    <property type="evidence" value="ECO:0007669"/>
    <property type="project" value="UniProtKB-ARBA"/>
</dbReference>
<dbReference type="GO" id="GO:0006310">
    <property type="term" value="P:DNA recombination"/>
    <property type="evidence" value="ECO:0007669"/>
    <property type="project" value="UniProtKB-UniRule"/>
</dbReference>
<evidence type="ECO:0000256" key="7">
    <source>
        <dbReference type="ARBA" id="ARBA00022801"/>
    </source>
</evidence>
<dbReference type="SUPFAM" id="SSF53098">
    <property type="entry name" value="Ribonuclease H-like"/>
    <property type="match status" value="1"/>
</dbReference>
<evidence type="ECO:0000256" key="8">
    <source>
        <dbReference type="ARBA" id="ARBA00022842"/>
    </source>
</evidence>
<dbReference type="EC" id="3.1.21.10" evidence="13 14"/>
<dbReference type="GO" id="GO:0005737">
    <property type="term" value="C:cytoplasm"/>
    <property type="evidence" value="ECO:0007669"/>
    <property type="project" value="UniProtKB-SubCell"/>
</dbReference>
<evidence type="ECO:0000256" key="11">
    <source>
        <dbReference type="ARBA" id="ARBA00023204"/>
    </source>
</evidence>
<keyword evidence="10 13" id="KW-0233">DNA recombination</keyword>
<name>A0A1H3Z1N4_9RHOB</name>
<dbReference type="NCBIfam" id="TIGR00228">
    <property type="entry name" value="ruvC"/>
    <property type="match status" value="1"/>
</dbReference>
<evidence type="ECO:0000256" key="4">
    <source>
        <dbReference type="ARBA" id="ARBA00022723"/>
    </source>
</evidence>
<evidence type="ECO:0000256" key="1">
    <source>
        <dbReference type="ARBA" id="ARBA00009518"/>
    </source>
</evidence>
<dbReference type="GO" id="GO:0003677">
    <property type="term" value="F:DNA binding"/>
    <property type="evidence" value="ECO:0007669"/>
    <property type="project" value="UniProtKB-KW"/>
</dbReference>
<evidence type="ECO:0000256" key="12">
    <source>
        <dbReference type="ARBA" id="ARBA00029354"/>
    </source>
</evidence>
<keyword evidence="16" id="KW-1185">Reference proteome</keyword>
<evidence type="ECO:0000256" key="5">
    <source>
        <dbReference type="ARBA" id="ARBA00022759"/>
    </source>
</evidence>
<dbReference type="InterPro" id="IPR002176">
    <property type="entry name" value="X-over_junc_endoDNase_RuvC"/>
</dbReference>
<feature type="active site" evidence="13">
    <location>
        <position position="138"/>
    </location>
</feature>
<dbReference type="GO" id="GO:0048476">
    <property type="term" value="C:Holliday junction resolvase complex"/>
    <property type="evidence" value="ECO:0007669"/>
    <property type="project" value="UniProtKB-UniRule"/>
</dbReference>
<feature type="active site" evidence="13">
    <location>
        <position position="66"/>
    </location>
</feature>
<keyword evidence="6 13" id="KW-0227">DNA damage</keyword>
<evidence type="ECO:0000256" key="14">
    <source>
        <dbReference type="NCBIfam" id="TIGR00228"/>
    </source>
</evidence>
<feature type="binding site" evidence="13">
    <location>
        <position position="138"/>
    </location>
    <ligand>
        <name>Mg(2+)</name>
        <dbReference type="ChEBI" id="CHEBI:18420"/>
        <label>1</label>
    </ligand>
</feature>
<dbReference type="AlphaFoldDB" id="A0A1H3Z1N4"/>
<evidence type="ECO:0000313" key="16">
    <source>
        <dbReference type="Proteomes" id="UP000198703"/>
    </source>
</evidence>
<keyword evidence="2 13" id="KW-0963">Cytoplasm</keyword>
<keyword evidence="5 13" id="KW-0255">Endonuclease</keyword>
<dbReference type="GO" id="GO:0008821">
    <property type="term" value="F:crossover junction DNA endonuclease activity"/>
    <property type="evidence" value="ECO:0007669"/>
    <property type="project" value="UniProtKB-UniRule"/>
</dbReference>
<feature type="binding site" evidence="13">
    <location>
        <position position="66"/>
    </location>
    <ligand>
        <name>Mg(2+)</name>
        <dbReference type="ChEBI" id="CHEBI:18420"/>
        <label>2</label>
    </ligand>
</feature>
<evidence type="ECO:0000256" key="10">
    <source>
        <dbReference type="ARBA" id="ARBA00023172"/>
    </source>
</evidence>
<comment type="subcellular location">
    <subcellularLocation>
        <location evidence="13">Cytoplasm</location>
    </subcellularLocation>
</comment>
<comment type="function">
    <text evidence="13">The RuvA-RuvB-RuvC complex processes Holliday junction (HJ) DNA during genetic recombination and DNA repair. Endonuclease that resolves HJ intermediates. Cleaves cruciform DNA by making single-stranded nicks across the HJ at symmetrical positions within the homologous arms, yielding a 5'-phosphate and a 3'-hydroxyl group; requires a central core of homology in the junction. The consensus cleavage sequence is 5'-(A/T)TT(C/G)-3'. Cleavage occurs on the 3'-side of the TT dinucleotide at the point of strand exchange. HJ branch migration catalyzed by RuvA-RuvB allows RuvC to scan DNA until it finds its consensus sequence, where it cleaves and resolves the cruciform DNA.</text>
</comment>